<keyword evidence="6" id="KW-1185">Reference proteome</keyword>
<dbReference type="OrthoDB" id="9806864at2"/>
<dbReference type="AlphaFoldDB" id="A0A2A5RXZ9"/>
<dbReference type="STRING" id="1348632.GCA_001591745_01392"/>
<dbReference type="InterPro" id="IPR000835">
    <property type="entry name" value="HTH_MarR-typ"/>
</dbReference>
<comment type="caution">
    <text evidence="5">The sequence shown here is derived from an EMBL/GenBank/DDBJ whole genome shotgun (WGS) entry which is preliminary data.</text>
</comment>
<dbReference type="InterPro" id="IPR036388">
    <property type="entry name" value="WH-like_DNA-bd_sf"/>
</dbReference>
<dbReference type="Pfam" id="PF01047">
    <property type="entry name" value="MarR"/>
    <property type="match status" value="1"/>
</dbReference>
<dbReference type="Proteomes" id="UP000242246">
    <property type="component" value="Unassembled WGS sequence"/>
</dbReference>
<keyword evidence="1" id="KW-0805">Transcription regulation</keyword>
<dbReference type="PANTHER" id="PTHR42756:SF1">
    <property type="entry name" value="TRANSCRIPTIONAL REPRESSOR OF EMRAB OPERON"/>
    <property type="match status" value="1"/>
</dbReference>
<dbReference type="EMBL" id="JXJX01000010">
    <property type="protein sequence ID" value="PCS06093.1"/>
    <property type="molecule type" value="Genomic_DNA"/>
</dbReference>
<dbReference type="RefSeq" id="WP_068163589.1">
    <property type="nucleotide sequence ID" value="NZ_JXJX01000010.1"/>
</dbReference>
<dbReference type="SMART" id="SM00347">
    <property type="entry name" value="HTH_MARR"/>
    <property type="match status" value="1"/>
</dbReference>
<evidence type="ECO:0000256" key="1">
    <source>
        <dbReference type="ARBA" id="ARBA00023015"/>
    </source>
</evidence>
<dbReference type="Gene3D" id="1.10.10.10">
    <property type="entry name" value="Winged helix-like DNA-binding domain superfamily/Winged helix DNA-binding domain"/>
    <property type="match status" value="1"/>
</dbReference>
<evidence type="ECO:0000256" key="3">
    <source>
        <dbReference type="ARBA" id="ARBA00023163"/>
    </source>
</evidence>
<accession>A0A2A5RXZ9</accession>
<name>A0A2A5RXZ9_9LACT</name>
<feature type="domain" description="HTH marR-type" evidence="4">
    <location>
        <begin position="1"/>
        <end position="151"/>
    </location>
</feature>
<keyword evidence="2" id="KW-0238">DNA-binding</keyword>
<protein>
    <submittedName>
        <fullName evidence="5">Transcriptional regulator</fullName>
    </submittedName>
</protein>
<dbReference type="PANTHER" id="PTHR42756">
    <property type="entry name" value="TRANSCRIPTIONAL REGULATOR, MARR"/>
    <property type="match status" value="1"/>
</dbReference>
<keyword evidence="3" id="KW-0804">Transcription</keyword>
<dbReference type="SUPFAM" id="SSF46785">
    <property type="entry name" value="Winged helix' DNA-binding domain"/>
    <property type="match status" value="1"/>
</dbReference>
<dbReference type="GO" id="GO:0003700">
    <property type="term" value="F:DNA-binding transcription factor activity"/>
    <property type="evidence" value="ECO:0007669"/>
    <property type="project" value="InterPro"/>
</dbReference>
<dbReference type="PROSITE" id="PS50995">
    <property type="entry name" value="HTH_MARR_2"/>
    <property type="match status" value="1"/>
</dbReference>
<gene>
    <name evidence="5" type="ORF">RU87_GL000289</name>
</gene>
<evidence type="ECO:0000313" key="5">
    <source>
        <dbReference type="EMBL" id="PCS06093.1"/>
    </source>
</evidence>
<reference evidence="5 6" key="1">
    <citation type="submission" date="2014-12" db="EMBL/GenBank/DDBJ databases">
        <title>Draft genome sequences of 10 type strains of Lactococcus.</title>
        <authorList>
            <person name="Sun Z."/>
            <person name="Zhong Z."/>
            <person name="Liu W."/>
            <person name="Zhang W."/>
            <person name="Zhang H."/>
        </authorList>
    </citation>
    <scope>NUCLEOTIDE SEQUENCE [LARGE SCALE GENOMIC DNA]</scope>
    <source>
        <strain evidence="5 6">DSM 20686</strain>
    </source>
</reference>
<dbReference type="GO" id="GO:0003677">
    <property type="term" value="F:DNA binding"/>
    <property type="evidence" value="ECO:0007669"/>
    <property type="project" value="UniProtKB-KW"/>
</dbReference>
<evidence type="ECO:0000313" key="6">
    <source>
        <dbReference type="Proteomes" id="UP000242246"/>
    </source>
</evidence>
<evidence type="ECO:0000256" key="2">
    <source>
        <dbReference type="ARBA" id="ARBA00023125"/>
    </source>
</evidence>
<proteinExistence type="predicted"/>
<organism evidence="5 6">
    <name type="scientific">Pseudolactococcus plantarum</name>
    <dbReference type="NCBI Taxonomy" id="1365"/>
    <lineage>
        <taxon>Bacteria</taxon>
        <taxon>Bacillati</taxon>
        <taxon>Bacillota</taxon>
        <taxon>Bacilli</taxon>
        <taxon>Lactobacillales</taxon>
        <taxon>Streptococcaceae</taxon>
        <taxon>Pseudolactococcus</taxon>
    </lineage>
</organism>
<dbReference type="InterPro" id="IPR036390">
    <property type="entry name" value="WH_DNA-bd_sf"/>
</dbReference>
<sequence length="151" mass="16946">MVFESKYADDSTKSIGFSFIKAYNIWHRKIKKELLDIGLTHPQFVVLAALGYLASHQDEVKQIDVAASADMDVMTCSTIVRNLEKGDLLYRQNSIRDTRAKILSITVAGKQVLTQALKIVESVDDSFFAALGDEQDTFNQSLHQLIQNAHE</sequence>
<evidence type="ECO:0000259" key="4">
    <source>
        <dbReference type="PROSITE" id="PS50995"/>
    </source>
</evidence>